<keyword evidence="1" id="KW-0805">Transcription regulation</keyword>
<evidence type="ECO:0000259" key="5">
    <source>
        <dbReference type="PROSITE" id="PS51078"/>
    </source>
</evidence>
<evidence type="ECO:0000313" key="9">
    <source>
        <dbReference type="Proteomes" id="UP000293172"/>
    </source>
</evidence>
<evidence type="ECO:0000256" key="1">
    <source>
        <dbReference type="ARBA" id="ARBA00023015"/>
    </source>
</evidence>
<accession>A0A4Q9R6J4</accession>
<sequence>MSTKELKNLNPQFIATLEKGIRVLEMFRNGQASIGLTELAESSQMTKSAAQRFTYTWCELGYLTKDERSRRYSLTHKALELGFLYLNADPLISRALPLLKQIRERCSLTVNLSVLSEHDIVYVMRIPGNHQTFAEMLPGRRMPAWCTSAGRVLLSALPDQQIRDSLAATQPTAFTPRTQTDREVLFEQIIAARQNGYAITSDQVLIGQVGIAAPIRNVHFQTVASVNITAQLSNWPEQKVIEELAPILLEVTQAVTVG</sequence>
<dbReference type="SUPFAM" id="SSF55781">
    <property type="entry name" value="GAF domain-like"/>
    <property type="match status" value="1"/>
</dbReference>
<dbReference type="InterPro" id="IPR014757">
    <property type="entry name" value="Tscrpt_reg_IclR_C"/>
</dbReference>
<dbReference type="Proteomes" id="UP000293172">
    <property type="component" value="Unassembled WGS sequence"/>
</dbReference>
<dbReference type="EMBL" id="QJUM01000010">
    <property type="protein sequence ID" value="TBV06695.1"/>
    <property type="molecule type" value="Genomic_DNA"/>
</dbReference>
<dbReference type="GO" id="GO:0045892">
    <property type="term" value="P:negative regulation of DNA-templated transcription"/>
    <property type="evidence" value="ECO:0007669"/>
    <property type="project" value="TreeGrafter"/>
</dbReference>
<dbReference type="EMBL" id="QJUL01000007">
    <property type="protein sequence ID" value="TBU95660.1"/>
    <property type="molecule type" value="Genomic_DNA"/>
</dbReference>
<dbReference type="SUPFAM" id="SSF46785">
    <property type="entry name" value="Winged helix' DNA-binding domain"/>
    <property type="match status" value="1"/>
</dbReference>
<name>A0A4Q9R6J4_9GAMM</name>
<dbReference type="AlphaFoldDB" id="A0A4Q9R6J4"/>
<reference evidence="8 9" key="1">
    <citation type="submission" date="2018-06" db="EMBL/GenBank/DDBJ databases">
        <title>Three novel Pseudomonas species isolated from symptomatic oak.</title>
        <authorList>
            <person name="Bueno-Gonzalez V."/>
            <person name="Brady C."/>
        </authorList>
    </citation>
    <scope>NUCLEOTIDE SEQUENCE [LARGE SCALE GENOMIC DNA]</scope>
    <source>
        <strain evidence="7 8">P26B</strain>
        <strain evidence="6 9">P6B</strain>
    </source>
</reference>
<organism evidence="6 9">
    <name type="scientific">Phytopseudomonas dryadis</name>
    <dbReference type="NCBI Taxonomy" id="2487520"/>
    <lineage>
        <taxon>Bacteria</taxon>
        <taxon>Pseudomonadati</taxon>
        <taxon>Pseudomonadota</taxon>
        <taxon>Gammaproteobacteria</taxon>
        <taxon>Pseudomonadales</taxon>
        <taxon>Pseudomonadaceae</taxon>
        <taxon>Phytopseudomonas</taxon>
    </lineage>
</organism>
<dbReference type="InterPro" id="IPR036390">
    <property type="entry name" value="WH_DNA-bd_sf"/>
</dbReference>
<protein>
    <submittedName>
        <fullName evidence="6">Transcriptional regulator</fullName>
    </submittedName>
</protein>
<keyword evidence="3" id="KW-0804">Transcription</keyword>
<dbReference type="RefSeq" id="WP_131174624.1">
    <property type="nucleotide sequence ID" value="NZ_QJUL01000007.1"/>
</dbReference>
<gene>
    <name evidence="7" type="ORF">DNK34_10185</name>
    <name evidence="6" type="ORF">DNK44_06995</name>
</gene>
<feature type="domain" description="HTH iclR-type" evidence="4">
    <location>
        <begin position="14"/>
        <end position="76"/>
    </location>
</feature>
<dbReference type="InterPro" id="IPR050707">
    <property type="entry name" value="HTH_MetabolicPath_Reg"/>
</dbReference>
<dbReference type="Gene3D" id="1.10.10.10">
    <property type="entry name" value="Winged helix-like DNA-binding domain superfamily/Winged helix DNA-binding domain"/>
    <property type="match status" value="1"/>
</dbReference>
<dbReference type="InterPro" id="IPR029016">
    <property type="entry name" value="GAF-like_dom_sf"/>
</dbReference>
<dbReference type="PANTHER" id="PTHR30136">
    <property type="entry name" value="HELIX-TURN-HELIX TRANSCRIPTIONAL REGULATOR, ICLR FAMILY"/>
    <property type="match status" value="1"/>
</dbReference>
<evidence type="ECO:0000313" key="8">
    <source>
        <dbReference type="Proteomes" id="UP000291334"/>
    </source>
</evidence>
<dbReference type="GO" id="GO:0003677">
    <property type="term" value="F:DNA binding"/>
    <property type="evidence" value="ECO:0007669"/>
    <property type="project" value="UniProtKB-KW"/>
</dbReference>
<feature type="domain" description="IclR-ED" evidence="5">
    <location>
        <begin position="77"/>
        <end position="258"/>
    </location>
</feature>
<evidence type="ECO:0000256" key="2">
    <source>
        <dbReference type="ARBA" id="ARBA00023125"/>
    </source>
</evidence>
<dbReference type="PROSITE" id="PS51078">
    <property type="entry name" value="ICLR_ED"/>
    <property type="match status" value="1"/>
</dbReference>
<comment type="caution">
    <text evidence="6">The sequence shown here is derived from an EMBL/GenBank/DDBJ whole genome shotgun (WGS) entry which is preliminary data.</text>
</comment>
<dbReference type="Pfam" id="PF09339">
    <property type="entry name" value="HTH_IclR"/>
    <property type="match status" value="1"/>
</dbReference>
<evidence type="ECO:0000259" key="4">
    <source>
        <dbReference type="PROSITE" id="PS51077"/>
    </source>
</evidence>
<dbReference type="GO" id="GO:0003700">
    <property type="term" value="F:DNA-binding transcription factor activity"/>
    <property type="evidence" value="ECO:0007669"/>
    <property type="project" value="TreeGrafter"/>
</dbReference>
<dbReference type="OrthoDB" id="9807558at2"/>
<dbReference type="InterPro" id="IPR005471">
    <property type="entry name" value="Tscrpt_reg_IclR_N"/>
</dbReference>
<evidence type="ECO:0000313" key="6">
    <source>
        <dbReference type="EMBL" id="TBU95660.1"/>
    </source>
</evidence>
<dbReference type="PANTHER" id="PTHR30136:SF34">
    <property type="entry name" value="TRANSCRIPTIONAL REGULATOR"/>
    <property type="match status" value="1"/>
</dbReference>
<dbReference type="InterPro" id="IPR036388">
    <property type="entry name" value="WH-like_DNA-bd_sf"/>
</dbReference>
<dbReference type="Proteomes" id="UP000291334">
    <property type="component" value="Unassembled WGS sequence"/>
</dbReference>
<keyword evidence="2" id="KW-0238">DNA-binding</keyword>
<evidence type="ECO:0000313" key="7">
    <source>
        <dbReference type="EMBL" id="TBV06695.1"/>
    </source>
</evidence>
<keyword evidence="8" id="KW-1185">Reference proteome</keyword>
<proteinExistence type="predicted"/>
<evidence type="ECO:0000256" key="3">
    <source>
        <dbReference type="ARBA" id="ARBA00023163"/>
    </source>
</evidence>
<dbReference type="Pfam" id="PF01614">
    <property type="entry name" value="IclR_C"/>
    <property type="match status" value="1"/>
</dbReference>
<dbReference type="PROSITE" id="PS51077">
    <property type="entry name" value="HTH_ICLR"/>
    <property type="match status" value="1"/>
</dbReference>
<dbReference type="Gene3D" id="3.30.450.40">
    <property type="match status" value="1"/>
</dbReference>
<dbReference type="SMART" id="SM00346">
    <property type="entry name" value="HTH_ICLR"/>
    <property type="match status" value="1"/>
</dbReference>